<organism evidence="1 2">
    <name type="scientific">Nonomuraea longicatena</name>
    <dbReference type="NCBI Taxonomy" id="83682"/>
    <lineage>
        <taxon>Bacteria</taxon>
        <taxon>Bacillati</taxon>
        <taxon>Actinomycetota</taxon>
        <taxon>Actinomycetes</taxon>
        <taxon>Streptosporangiales</taxon>
        <taxon>Streptosporangiaceae</taxon>
        <taxon>Nonomuraea</taxon>
    </lineage>
</organism>
<gene>
    <name evidence="1" type="ORF">GCM10009560_56560</name>
</gene>
<proteinExistence type="predicted"/>
<evidence type="ECO:0000313" key="2">
    <source>
        <dbReference type="Proteomes" id="UP001501578"/>
    </source>
</evidence>
<comment type="caution">
    <text evidence="1">The sequence shown here is derived from an EMBL/GenBank/DDBJ whole genome shotgun (WGS) entry which is preliminary data.</text>
</comment>
<accession>A0ABP4B2T8</accession>
<sequence length="307" mass="33338">MKITLPLPATLTTMFVVAIEHLAFDLEGVLPWRIGRPHRKAALRALGTPGLTLSCVPTAWRPRGIDLTDADRRLLRRTRRHVLVSSTAPPHALPETVQVARAAARVIAEECSGVVVDPLTARVLPGESGEPSAFRPADDWLGWRVDVHDLATCPPWNPAETRACGCLRVTSRGLRRFALPEVTLDGAACAHSLCAIDLLRAVAQRLLIDHLAFLGAHPEASQRTIDAHLLVHDHEPPVNAWPYDHAFGVSLTPCDDRAPRRLKVGPEPGSGQVRCLRVGPPPGFTGTMNDWLCSTQAVPVTNRLLAA</sequence>
<dbReference type="RefSeq" id="WP_343953129.1">
    <property type="nucleotide sequence ID" value="NZ_BAAAHQ010000035.1"/>
</dbReference>
<name>A0ABP4B2T8_9ACTN</name>
<evidence type="ECO:0000313" key="1">
    <source>
        <dbReference type="EMBL" id="GAA0943320.1"/>
    </source>
</evidence>
<protein>
    <submittedName>
        <fullName evidence="1">Uncharacterized protein</fullName>
    </submittedName>
</protein>
<dbReference type="Proteomes" id="UP001501578">
    <property type="component" value="Unassembled WGS sequence"/>
</dbReference>
<dbReference type="EMBL" id="BAAAHQ010000035">
    <property type="protein sequence ID" value="GAA0943320.1"/>
    <property type="molecule type" value="Genomic_DNA"/>
</dbReference>
<keyword evidence="2" id="KW-1185">Reference proteome</keyword>
<reference evidence="2" key="1">
    <citation type="journal article" date="2019" name="Int. J. Syst. Evol. Microbiol.">
        <title>The Global Catalogue of Microorganisms (GCM) 10K type strain sequencing project: providing services to taxonomists for standard genome sequencing and annotation.</title>
        <authorList>
            <consortium name="The Broad Institute Genomics Platform"/>
            <consortium name="The Broad Institute Genome Sequencing Center for Infectious Disease"/>
            <person name="Wu L."/>
            <person name="Ma J."/>
        </authorList>
    </citation>
    <scope>NUCLEOTIDE SEQUENCE [LARGE SCALE GENOMIC DNA]</scope>
    <source>
        <strain evidence="2">JCM 11136</strain>
    </source>
</reference>